<keyword evidence="4" id="KW-0433">Leucine-rich repeat</keyword>
<evidence type="ECO:0000313" key="19">
    <source>
        <dbReference type="Proteomes" id="UP000823388"/>
    </source>
</evidence>
<evidence type="ECO:0000256" key="7">
    <source>
        <dbReference type="ARBA" id="ARBA00022737"/>
    </source>
</evidence>
<dbReference type="Proteomes" id="UP000823388">
    <property type="component" value="Chromosome 8N"/>
</dbReference>
<dbReference type="Pfam" id="PF00931">
    <property type="entry name" value="NB-ARC"/>
    <property type="match status" value="1"/>
</dbReference>
<dbReference type="GO" id="GO:0005524">
    <property type="term" value="F:ATP binding"/>
    <property type="evidence" value="ECO:0007669"/>
    <property type="project" value="UniProtKB-UniRule"/>
</dbReference>
<keyword evidence="7" id="KW-0677">Repeat</keyword>
<evidence type="ECO:0000256" key="1">
    <source>
        <dbReference type="ARBA" id="ARBA00004162"/>
    </source>
</evidence>
<dbReference type="InterPro" id="IPR055414">
    <property type="entry name" value="LRR_R13L4/SHOC2-like"/>
</dbReference>
<dbReference type="PROSITE" id="PS00108">
    <property type="entry name" value="PROTEIN_KINASE_ST"/>
    <property type="match status" value="1"/>
</dbReference>
<organism evidence="18 19">
    <name type="scientific">Panicum virgatum</name>
    <name type="common">Blackwell switchgrass</name>
    <dbReference type="NCBI Taxonomy" id="38727"/>
    <lineage>
        <taxon>Eukaryota</taxon>
        <taxon>Viridiplantae</taxon>
        <taxon>Streptophyta</taxon>
        <taxon>Embryophyta</taxon>
        <taxon>Tracheophyta</taxon>
        <taxon>Spermatophyta</taxon>
        <taxon>Magnoliopsida</taxon>
        <taxon>Liliopsida</taxon>
        <taxon>Poales</taxon>
        <taxon>Poaceae</taxon>
        <taxon>PACMAD clade</taxon>
        <taxon>Panicoideae</taxon>
        <taxon>Panicodae</taxon>
        <taxon>Paniceae</taxon>
        <taxon>Panicinae</taxon>
        <taxon>Panicum</taxon>
        <taxon>Panicum sect. Hiantes</taxon>
    </lineage>
</organism>
<dbReference type="InterPro" id="IPR011009">
    <property type="entry name" value="Kinase-like_dom_sf"/>
</dbReference>
<dbReference type="Pfam" id="PF23598">
    <property type="entry name" value="LRR_14"/>
    <property type="match status" value="1"/>
</dbReference>
<comment type="catalytic activity">
    <reaction evidence="15">
        <text>L-seryl-[protein] + ATP = O-phospho-L-seryl-[protein] + ADP + H(+)</text>
        <dbReference type="Rhea" id="RHEA:17989"/>
        <dbReference type="Rhea" id="RHEA-COMP:9863"/>
        <dbReference type="Rhea" id="RHEA-COMP:11604"/>
        <dbReference type="ChEBI" id="CHEBI:15378"/>
        <dbReference type="ChEBI" id="CHEBI:29999"/>
        <dbReference type="ChEBI" id="CHEBI:30616"/>
        <dbReference type="ChEBI" id="CHEBI:83421"/>
        <dbReference type="ChEBI" id="CHEBI:456216"/>
        <dbReference type="EC" id="2.7.11.1"/>
    </reaction>
</comment>
<dbReference type="Gene3D" id="1.10.10.10">
    <property type="entry name" value="Winged helix-like DNA-binding domain superfamily/Winged helix DNA-binding domain"/>
    <property type="match status" value="1"/>
</dbReference>
<dbReference type="FunFam" id="1.10.10.10:FF:000322">
    <property type="entry name" value="Probable disease resistance protein At1g63360"/>
    <property type="match status" value="1"/>
</dbReference>
<keyword evidence="5" id="KW-0808">Transferase</keyword>
<evidence type="ECO:0000256" key="13">
    <source>
        <dbReference type="ARBA" id="ARBA00023136"/>
    </source>
</evidence>
<evidence type="ECO:0000256" key="4">
    <source>
        <dbReference type="ARBA" id="ARBA00022614"/>
    </source>
</evidence>
<keyword evidence="3" id="KW-0723">Serine/threonine-protein kinase</keyword>
<dbReference type="PROSITE" id="PS50011">
    <property type="entry name" value="PROTEIN_KINASE_DOM"/>
    <property type="match status" value="1"/>
</dbReference>
<evidence type="ECO:0000256" key="16">
    <source>
        <dbReference type="PROSITE-ProRule" id="PRU10141"/>
    </source>
</evidence>
<dbReference type="PRINTS" id="PR00364">
    <property type="entry name" value="DISEASERSIST"/>
</dbReference>
<dbReference type="InterPro" id="IPR036388">
    <property type="entry name" value="WH-like_DNA-bd_sf"/>
</dbReference>
<comment type="caution">
    <text evidence="18">The sequence shown here is derived from an EMBL/GenBank/DDBJ whole genome shotgun (WGS) entry which is preliminary data.</text>
</comment>
<evidence type="ECO:0000256" key="11">
    <source>
        <dbReference type="ARBA" id="ARBA00022840"/>
    </source>
</evidence>
<feature type="domain" description="Protein kinase" evidence="17">
    <location>
        <begin position="18"/>
        <end position="309"/>
    </location>
</feature>
<dbReference type="GO" id="GO:0005886">
    <property type="term" value="C:plasma membrane"/>
    <property type="evidence" value="ECO:0007669"/>
    <property type="project" value="UniProtKB-SubCell"/>
</dbReference>
<dbReference type="GO" id="GO:0043531">
    <property type="term" value="F:ADP binding"/>
    <property type="evidence" value="ECO:0007669"/>
    <property type="project" value="InterPro"/>
</dbReference>
<comment type="subcellular location">
    <subcellularLocation>
        <location evidence="1">Cell membrane</location>
        <topology evidence="1">Single-pass membrane protein</topology>
    </subcellularLocation>
</comment>
<keyword evidence="8 16" id="KW-0547">Nucleotide-binding</keyword>
<dbReference type="GO" id="GO:0042742">
    <property type="term" value="P:defense response to bacterium"/>
    <property type="evidence" value="ECO:0007669"/>
    <property type="project" value="UniProtKB-ARBA"/>
</dbReference>
<dbReference type="PROSITE" id="PS51450">
    <property type="entry name" value="LRR"/>
    <property type="match status" value="1"/>
</dbReference>
<evidence type="ECO:0000256" key="12">
    <source>
        <dbReference type="ARBA" id="ARBA00022989"/>
    </source>
</evidence>
<evidence type="ECO:0000256" key="10">
    <source>
        <dbReference type="ARBA" id="ARBA00022821"/>
    </source>
</evidence>
<dbReference type="InterPro" id="IPR003591">
    <property type="entry name" value="Leu-rich_rpt_typical-subtyp"/>
</dbReference>
<dbReference type="Pfam" id="PF00069">
    <property type="entry name" value="Pkinase"/>
    <property type="match status" value="1"/>
</dbReference>
<dbReference type="Gene3D" id="3.80.10.10">
    <property type="entry name" value="Ribonuclease Inhibitor"/>
    <property type="match status" value="3"/>
</dbReference>
<dbReference type="SUPFAM" id="SSF52058">
    <property type="entry name" value="L domain-like"/>
    <property type="match status" value="1"/>
</dbReference>
<dbReference type="SUPFAM" id="SSF52540">
    <property type="entry name" value="P-loop containing nucleoside triphosphate hydrolases"/>
    <property type="match status" value="1"/>
</dbReference>
<dbReference type="InterPro" id="IPR056789">
    <property type="entry name" value="LRR_R13L1-DRL21"/>
</dbReference>
<evidence type="ECO:0000259" key="17">
    <source>
        <dbReference type="PROSITE" id="PS50011"/>
    </source>
</evidence>
<evidence type="ECO:0000256" key="5">
    <source>
        <dbReference type="ARBA" id="ARBA00022679"/>
    </source>
</evidence>
<evidence type="ECO:0000256" key="9">
    <source>
        <dbReference type="ARBA" id="ARBA00022777"/>
    </source>
</evidence>
<sequence length="1340" mass="151230">MVPEDLEFRFIREITGDFSVERKLGQGAFGVVYKGVTNDGYEVAVKMLRTHLADIENKQFRNELQTLRKLAHQNIVQLLGYCYEAEKNKTPLIMPDGSKAFCYEMHTALCLEYLHNGSLQNLLSADESCEVKLDWHMRFKIIKGICEGLKYMHKERIYHFDLKPDNILLDKDMVPKIADFGLSRIFGQDMIRITHGPYGTLGYQPPEYIHGGELSEKFDIFSLGAIMIKIVSGAMGYPDCSDMSSHEFIDQVLEKWRNKLQETCISSDSLLEAYCRQVVTCTQIALNCLNEDNQKRPDIVKITESLNEIDTGVGKLPEKGCGLSVSEMTVQNKSIEMRMESKDITGQHLFTDFLSTPSCTKTELIDTRKTSTDVVEEHIVGRKEEKAKIITSLLESSSEKIILPIYGIGGIGKTTFSRLIKNDPKFKCYSKAWVHVSNRFDLNKIRQSIISELHKKESQAYDGQEIHNSLTKLHSGKKIMIVLDDLWEDDKFLLQDLTEMLHHDSKIIILVTTRSESVAERIHTSLEPYKILPLTNGMCWDIIKQRSGFGARDDKEKLRGIGQEIAQKCAGVALAAQSLGFTLRGKSFDQWMEVKDNDIWREQVSKDISLPNHVLASLMLSYNYMDPCLKLCFTYCAIFPKGHKIVQNDLIYQWISLGFIEPSTLRSTMELCRKYIVQLQGLSFFQVSPKTSEAYNEKATIFTIHDLVHDLATSLLGNRILDQSGQGNTRGSSCQYALLSDCSKALELCLTSRERLIALRFLDCCSTELGGAAFAPARSLRVLDLSECSIRKLPDSIGQLKQLRYLHATGVQDEMLPACITVLSHLMYLNLHGSSITALPESIGEMKGLMHLDLSGCTRIHELPVSFWNLEKLVHLDLSGCFHCSVSAESFGSLSRLEHLSLSKCKIKGDLAKALGRLTELQYLNLSKGFCFGSLCRGLKEVVVNLTKLRYLDVENFLESTMQQSKTERDIFLKLISSLPSLEYLNLAWTSDMHTIPESIGKLSKLHTLDLSSCTNLQWLPASISGIQSLKYLHVEGCFTLDKSTLPQYRKAAALLPNFVVHAADGGSSSNFSDLEYENPRILEISRLENVKSAEEARRIKLVEKQSIEDLKLVWTREARRFVDDDAEVLKQLMPPDTLEKFRLQGYESVSFPSWMMMNIATSLPQLAEVTLLDLPTCNNLPPLGQLPNLVKLDIRRMDRIRRIDGGLYGGVRAFPRLKRFELHDMKCLEEWNTAYTSDDDDFNEDVFPNLSSVSIVSCPKLRLKTSLPLVEYFSINGSDGVMLSSLGASFSVATTRFISVTTCEAPLHQWSLLRHVPCLKVLNITGCSDLTCSSTDDLL</sequence>
<dbReference type="PROSITE" id="PS00107">
    <property type="entry name" value="PROTEIN_KINASE_ATP"/>
    <property type="match status" value="1"/>
</dbReference>
<evidence type="ECO:0000256" key="14">
    <source>
        <dbReference type="ARBA" id="ARBA00047899"/>
    </source>
</evidence>
<dbReference type="SMART" id="SM00369">
    <property type="entry name" value="LRR_TYP"/>
    <property type="match status" value="3"/>
</dbReference>
<dbReference type="InterPro" id="IPR032675">
    <property type="entry name" value="LRR_dom_sf"/>
</dbReference>
<dbReference type="Gene3D" id="1.10.510.10">
    <property type="entry name" value="Transferase(Phosphotransferase) domain 1"/>
    <property type="match status" value="1"/>
</dbReference>
<keyword evidence="11 16" id="KW-0067">ATP-binding</keyword>
<dbReference type="PANTHER" id="PTHR45707:SF76">
    <property type="entry name" value="PROTEIN KINASE DOMAIN-CONTAINING PROTEIN"/>
    <property type="match status" value="1"/>
</dbReference>
<dbReference type="SUPFAM" id="SSF56112">
    <property type="entry name" value="Protein kinase-like (PK-like)"/>
    <property type="match status" value="1"/>
</dbReference>
<dbReference type="Gene3D" id="3.30.200.20">
    <property type="entry name" value="Phosphorylase Kinase, domain 1"/>
    <property type="match status" value="1"/>
</dbReference>
<reference evidence="18" key="1">
    <citation type="submission" date="2020-05" db="EMBL/GenBank/DDBJ databases">
        <title>WGS assembly of Panicum virgatum.</title>
        <authorList>
            <person name="Lovell J.T."/>
            <person name="Jenkins J."/>
            <person name="Shu S."/>
            <person name="Juenger T.E."/>
            <person name="Schmutz J."/>
        </authorList>
    </citation>
    <scope>NUCLEOTIDE SEQUENCE</scope>
    <source>
        <strain evidence="18">AP13</strain>
    </source>
</reference>
<dbReference type="GO" id="GO:0004674">
    <property type="term" value="F:protein serine/threonine kinase activity"/>
    <property type="evidence" value="ECO:0007669"/>
    <property type="project" value="UniProtKB-KW"/>
</dbReference>
<keyword evidence="9" id="KW-0418">Kinase</keyword>
<dbReference type="Pfam" id="PF25019">
    <property type="entry name" value="LRR_R13L1-DRL21"/>
    <property type="match status" value="1"/>
</dbReference>
<feature type="binding site" evidence="16">
    <location>
        <position position="46"/>
    </location>
    <ligand>
        <name>ATP</name>
        <dbReference type="ChEBI" id="CHEBI:30616"/>
    </ligand>
</feature>
<dbReference type="SMART" id="SM00220">
    <property type="entry name" value="S_TKc"/>
    <property type="match status" value="1"/>
</dbReference>
<dbReference type="PANTHER" id="PTHR45707">
    <property type="entry name" value="C2 CALCIUM/LIPID-BINDING PLANT PHOSPHORIBOSYLTRANSFERASE FAMILY PROTEIN"/>
    <property type="match status" value="1"/>
</dbReference>
<dbReference type="GO" id="GO:0002758">
    <property type="term" value="P:innate immune response-activating signaling pathway"/>
    <property type="evidence" value="ECO:0007669"/>
    <property type="project" value="UniProtKB-ARBA"/>
</dbReference>
<gene>
    <name evidence="18" type="ORF">PVAP13_8NG104301</name>
</gene>
<keyword evidence="12" id="KW-1133">Transmembrane helix</keyword>
<dbReference type="InterPro" id="IPR017441">
    <property type="entry name" value="Protein_kinase_ATP_BS"/>
</dbReference>
<proteinExistence type="predicted"/>
<dbReference type="Pfam" id="PF23559">
    <property type="entry name" value="WHD_DRP"/>
    <property type="match status" value="1"/>
</dbReference>
<dbReference type="EC" id="2.7.11.1" evidence="2"/>
<dbReference type="InterPro" id="IPR027417">
    <property type="entry name" value="P-loop_NTPase"/>
</dbReference>
<keyword evidence="6" id="KW-0812">Transmembrane</keyword>
<keyword evidence="19" id="KW-1185">Reference proteome</keyword>
<evidence type="ECO:0000256" key="6">
    <source>
        <dbReference type="ARBA" id="ARBA00022692"/>
    </source>
</evidence>
<comment type="catalytic activity">
    <reaction evidence="14">
        <text>L-threonyl-[protein] + ATP = O-phospho-L-threonyl-[protein] + ADP + H(+)</text>
        <dbReference type="Rhea" id="RHEA:46608"/>
        <dbReference type="Rhea" id="RHEA-COMP:11060"/>
        <dbReference type="Rhea" id="RHEA-COMP:11605"/>
        <dbReference type="ChEBI" id="CHEBI:15378"/>
        <dbReference type="ChEBI" id="CHEBI:30013"/>
        <dbReference type="ChEBI" id="CHEBI:30616"/>
        <dbReference type="ChEBI" id="CHEBI:61977"/>
        <dbReference type="ChEBI" id="CHEBI:456216"/>
        <dbReference type="EC" id="2.7.11.1"/>
    </reaction>
</comment>
<dbReference type="InterPro" id="IPR002182">
    <property type="entry name" value="NB-ARC"/>
</dbReference>
<evidence type="ECO:0000256" key="2">
    <source>
        <dbReference type="ARBA" id="ARBA00012513"/>
    </source>
</evidence>
<dbReference type="InterPro" id="IPR000719">
    <property type="entry name" value="Prot_kinase_dom"/>
</dbReference>
<evidence type="ECO:0000256" key="15">
    <source>
        <dbReference type="ARBA" id="ARBA00048679"/>
    </source>
</evidence>
<dbReference type="GO" id="GO:0009626">
    <property type="term" value="P:plant-type hypersensitive response"/>
    <property type="evidence" value="ECO:0007669"/>
    <property type="project" value="UniProtKB-ARBA"/>
</dbReference>
<keyword evidence="13" id="KW-0472">Membrane</keyword>
<dbReference type="SUPFAM" id="SSF52047">
    <property type="entry name" value="RNI-like"/>
    <property type="match status" value="1"/>
</dbReference>
<dbReference type="EMBL" id="CM029052">
    <property type="protein sequence ID" value="KAG2557965.1"/>
    <property type="molecule type" value="Genomic_DNA"/>
</dbReference>
<keyword evidence="10" id="KW-0611">Plant defense</keyword>
<dbReference type="FunFam" id="1.10.510.10:FF:001023">
    <property type="entry name" value="Os07g0541700 protein"/>
    <property type="match status" value="1"/>
</dbReference>
<name>A0A8T0PAP3_PANVG</name>
<evidence type="ECO:0000256" key="3">
    <source>
        <dbReference type="ARBA" id="ARBA00022527"/>
    </source>
</evidence>
<protein>
    <recommendedName>
        <fullName evidence="2">non-specific serine/threonine protein kinase</fullName>
        <ecNumber evidence="2">2.7.11.1</ecNumber>
    </recommendedName>
</protein>
<evidence type="ECO:0000256" key="8">
    <source>
        <dbReference type="ARBA" id="ARBA00022741"/>
    </source>
</evidence>
<evidence type="ECO:0000313" key="18">
    <source>
        <dbReference type="EMBL" id="KAG2557965.1"/>
    </source>
</evidence>
<accession>A0A8T0PAP3</accession>
<dbReference type="InterPro" id="IPR058922">
    <property type="entry name" value="WHD_DRP"/>
</dbReference>
<dbReference type="InterPro" id="IPR008271">
    <property type="entry name" value="Ser/Thr_kinase_AS"/>
</dbReference>
<dbReference type="Pfam" id="PF00560">
    <property type="entry name" value="LRR_1"/>
    <property type="match status" value="1"/>
</dbReference>
<dbReference type="Gene3D" id="3.40.50.300">
    <property type="entry name" value="P-loop containing nucleotide triphosphate hydrolases"/>
    <property type="match status" value="1"/>
</dbReference>
<dbReference type="InterPro" id="IPR001611">
    <property type="entry name" value="Leu-rich_rpt"/>
</dbReference>